<dbReference type="SMART" id="SM01376">
    <property type="entry name" value="eIF-5a"/>
    <property type="match status" value="1"/>
</dbReference>
<proteinExistence type="inferred from homology"/>
<keyword evidence="5" id="KW-0175">Coiled coil</keyword>
<feature type="coiled-coil region" evidence="5">
    <location>
        <begin position="142"/>
        <end position="176"/>
    </location>
</feature>
<evidence type="ECO:0000313" key="8">
    <source>
        <dbReference type="EMBL" id="KAG2519642.1"/>
    </source>
</evidence>
<feature type="domain" description="HSF-type DNA-binding" evidence="6">
    <location>
        <begin position="26"/>
        <end position="121"/>
    </location>
</feature>
<dbReference type="InterPro" id="IPR036390">
    <property type="entry name" value="WH_DNA-bd_sf"/>
</dbReference>
<dbReference type="Pfam" id="PF01287">
    <property type="entry name" value="eIF-5a"/>
    <property type="match status" value="1"/>
</dbReference>
<evidence type="ECO:0008006" key="13">
    <source>
        <dbReference type="Google" id="ProtNLM"/>
    </source>
</evidence>
<dbReference type="PANTHER" id="PTHR10015:SF206">
    <property type="entry name" value="HSF-TYPE DNA-BINDING DOMAIN-CONTAINING PROTEIN"/>
    <property type="match status" value="1"/>
</dbReference>
<dbReference type="Proteomes" id="UP000285624">
    <property type="component" value="Unassembled WGS sequence"/>
</dbReference>
<dbReference type="Pfam" id="PF00447">
    <property type="entry name" value="HSF_DNA-bind"/>
    <property type="match status" value="1"/>
</dbReference>
<dbReference type="GO" id="GO:0003700">
    <property type="term" value="F:DNA-binding transcription factor activity"/>
    <property type="evidence" value="ECO:0007669"/>
    <property type="project" value="InterPro"/>
</dbReference>
<comment type="similarity">
    <text evidence="4">Belongs to the HSF family.</text>
</comment>
<evidence type="ECO:0000256" key="5">
    <source>
        <dbReference type="SAM" id="Coils"/>
    </source>
</evidence>
<dbReference type="Proteomes" id="UP000785171">
    <property type="component" value="Unassembled WGS sequence"/>
</dbReference>
<keyword evidence="2" id="KW-0238">DNA-binding</keyword>
<evidence type="ECO:0000259" key="6">
    <source>
        <dbReference type="SMART" id="SM00415"/>
    </source>
</evidence>
<name>A0A3R7JRK0_9STRA</name>
<comment type="caution">
    <text evidence="9">The sequence shown here is derived from an EMBL/GenBank/DDBJ whole genome shotgun (WGS) entry which is preliminary data.</text>
</comment>
<accession>A0A3R7JRK0</accession>
<dbReference type="GO" id="GO:0045901">
    <property type="term" value="P:positive regulation of translational elongation"/>
    <property type="evidence" value="ECO:0007669"/>
    <property type="project" value="InterPro"/>
</dbReference>
<dbReference type="SUPFAM" id="SSF46785">
    <property type="entry name" value="Winged helix' DNA-binding domain"/>
    <property type="match status" value="1"/>
</dbReference>
<evidence type="ECO:0000313" key="9">
    <source>
        <dbReference type="EMBL" id="RLN02986.1"/>
    </source>
</evidence>
<dbReference type="FunFam" id="1.10.10.10:FF:000334">
    <property type="entry name" value="Heat shock factor protein 2"/>
    <property type="match status" value="1"/>
</dbReference>
<sequence length="696" mass="77847">MTAAATGAASKAKATTSTTAEGKHVMLPAFLSKTFEIFSMPEFSSICGWNANGDTIIVSQLETFVSMVLPRFFKHRNFPSFVRQLNLYGFHKTVLDSKRLEFQHPYFKRGRPDLLHHIKRKVSSNNHQQQQLVSTSIQNSRLDAHREISDTLLREMKELRQRSDAMEKRLREVEIDNAIVRSDNLKLWKHLESAKDKQLVMQEKMKKIMWILFQIYRGKQQKLPKLSSNDATGAVISEDYVNSSMLGPKEFHDVLRFLAMDEPPMLPGSSSNNAAAQAPTSRKRKFVEVPADAGDMFTTEAIPYKIDDEPSAVVEMPTTVEDPNQFAMTVPSNPPPMVRPDDTQNNILSIFSPIKSGQATVPNANLPSMESATLGGFLTNGVASPPNTEIDENITGVNASNGTATVPGTAPESSNQLAFLDEDLPLLPDSEHYNFNEGEQQTVMKKLEDFETSLLDEYDVSCLDTLLQVAWTEASYHLDTVVCWALATPKKKHATMDARCIKFWEDGQALVAATSDSSRIEQTQGKIFKELRTMSRLLQRNQSQRFSDAAQQKLVDCVGHYVGLGKQTGVMLPVAEATFQVVKDGLAMPFNVVGTKQKKRLLKWYNELITIVGGDQETLAENGEAQVVSNIEWSVMDIDEDGYLSLMQPETGDTNESFQVKKKSAEFKRIKKAFEEQEVTVVTSGDDIVDIRVEDQ</sequence>
<dbReference type="Proteomes" id="UP000285883">
    <property type="component" value="Unassembled WGS sequence"/>
</dbReference>
<organism evidence="9 12">
    <name type="scientific">Phytophthora kernoviae</name>
    <dbReference type="NCBI Taxonomy" id="325452"/>
    <lineage>
        <taxon>Eukaryota</taxon>
        <taxon>Sar</taxon>
        <taxon>Stramenopiles</taxon>
        <taxon>Oomycota</taxon>
        <taxon>Peronosporomycetes</taxon>
        <taxon>Peronosporales</taxon>
        <taxon>Peronosporaceae</taxon>
        <taxon>Phytophthora</taxon>
    </lineage>
</organism>
<keyword evidence="11" id="KW-1185">Reference proteome</keyword>
<reference evidence="8" key="1">
    <citation type="journal article" date="2015" name="Genom Data">
        <title>Genome sequences of six Phytophthora species associated with forests in New Zealand.</title>
        <authorList>
            <person name="Studholme D.J."/>
            <person name="McDougal R.L."/>
            <person name="Sambles C."/>
            <person name="Hansen E."/>
            <person name="Hardy G."/>
            <person name="Grant M."/>
            <person name="Ganley R.J."/>
            <person name="Williams N.M."/>
        </authorList>
    </citation>
    <scope>NUCLEOTIDE SEQUENCE</scope>
    <source>
        <strain evidence="8">NZFS 2646</strain>
    </source>
</reference>
<gene>
    <name evidence="9" type="ORF">BBI17_007414</name>
    <name evidence="10" type="ORF">BBO99_00007482</name>
    <name evidence="8" type="ORF">JM16_007051</name>
</gene>
<dbReference type="PRINTS" id="PR00056">
    <property type="entry name" value="HSFDOMAIN"/>
</dbReference>
<protein>
    <recommendedName>
        <fullName evidence="13">HSF-type DNA-binding domain-containing protein</fullName>
    </recommendedName>
</protein>
<evidence type="ECO:0000256" key="4">
    <source>
        <dbReference type="RuleBase" id="RU004020"/>
    </source>
</evidence>
<dbReference type="Gene3D" id="2.40.50.140">
    <property type="entry name" value="Nucleic acid-binding proteins"/>
    <property type="match status" value="1"/>
</dbReference>
<dbReference type="InterPro" id="IPR036388">
    <property type="entry name" value="WH-like_DNA-bd_sf"/>
</dbReference>
<evidence type="ECO:0000313" key="11">
    <source>
        <dbReference type="Proteomes" id="UP000285624"/>
    </source>
</evidence>
<dbReference type="GO" id="GO:0043022">
    <property type="term" value="F:ribosome binding"/>
    <property type="evidence" value="ECO:0007669"/>
    <property type="project" value="InterPro"/>
</dbReference>
<dbReference type="GO" id="GO:0003723">
    <property type="term" value="F:RNA binding"/>
    <property type="evidence" value="ECO:0007669"/>
    <property type="project" value="InterPro"/>
</dbReference>
<dbReference type="GO" id="GO:0043565">
    <property type="term" value="F:sequence-specific DNA binding"/>
    <property type="evidence" value="ECO:0007669"/>
    <property type="project" value="InterPro"/>
</dbReference>
<evidence type="ECO:0000259" key="7">
    <source>
        <dbReference type="SMART" id="SM01376"/>
    </source>
</evidence>
<dbReference type="PANTHER" id="PTHR10015">
    <property type="entry name" value="HEAT SHOCK TRANSCRIPTION FACTOR"/>
    <property type="match status" value="1"/>
</dbReference>
<dbReference type="InterPro" id="IPR020189">
    <property type="entry name" value="IF5A_C"/>
</dbReference>
<dbReference type="SUPFAM" id="SSF50249">
    <property type="entry name" value="Nucleic acid-binding proteins"/>
    <property type="match status" value="1"/>
</dbReference>
<dbReference type="GO" id="GO:0045905">
    <property type="term" value="P:positive regulation of translational termination"/>
    <property type="evidence" value="ECO:0007669"/>
    <property type="project" value="InterPro"/>
</dbReference>
<dbReference type="Gene3D" id="1.10.10.10">
    <property type="entry name" value="Winged helix-like DNA-binding domain superfamily/Winged helix DNA-binding domain"/>
    <property type="match status" value="1"/>
</dbReference>
<evidence type="ECO:0000313" key="10">
    <source>
        <dbReference type="EMBL" id="RLN76522.1"/>
    </source>
</evidence>
<dbReference type="EMBL" id="JPWV03000268">
    <property type="protein sequence ID" value="KAG2519642.1"/>
    <property type="molecule type" value="Genomic_DNA"/>
</dbReference>
<comment type="subcellular location">
    <subcellularLocation>
        <location evidence="1">Nucleus</location>
    </subcellularLocation>
</comment>
<dbReference type="InterPro" id="IPR000232">
    <property type="entry name" value="HSF_DNA-bd"/>
</dbReference>
<feature type="domain" description="Translation initiation factor 5A C-terminal" evidence="7">
    <location>
        <begin position="627"/>
        <end position="692"/>
    </location>
</feature>
<dbReference type="EMBL" id="MAYM02002114">
    <property type="protein sequence ID" value="RLN02986.1"/>
    <property type="molecule type" value="Genomic_DNA"/>
</dbReference>
<evidence type="ECO:0000313" key="12">
    <source>
        <dbReference type="Proteomes" id="UP000285883"/>
    </source>
</evidence>
<dbReference type="GO" id="GO:0005634">
    <property type="term" value="C:nucleus"/>
    <property type="evidence" value="ECO:0007669"/>
    <property type="project" value="UniProtKB-SubCell"/>
</dbReference>
<dbReference type="AlphaFoldDB" id="A0A3R7JRK0"/>
<evidence type="ECO:0000256" key="2">
    <source>
        <dbReference type="ARBA" id="ARBA00023125"/>
    </source>
</evidence>
<dbReference type="STRING" id="325452.A0A3R7JRK0"/>
<reference evidence="8" key="3">
    <citation type="submission" date="2020-06" db="EMBL/GenBank/DDBJ databases">
        <authorList>
            <person name="Studholme D.J."/>
        </authorList>
    </citation>
    <scope>NUCLEOTIDE SEQUENCE</scope>
    <source>
        <strain evidence="8">NZFS 2646</strain>
    </source>
</reference>
<keyword evidence="3" id="KW-0539">Nucleus</keyword>
<dbReference type="InterPro" id="IPR012340">
    <property type="entry name" value="NA-bd_OB-fold"/>
</dbReference>
<dbReference type="EMBL" id="MBDN02000311">
    <property type="protein sequence ID" value="RLN76522.1"/>
    <property type="molecule type" value="Genomic_DNA"/>
</dbReference>
<reference evidence="11 12" key="2">
    <citation type="submission" date="2018-07" db="EMBL/GenBank/DDBJ databases">
        <title>Genome sequencing of oomycete isolates from Chile give support for New Zealand origin for Phytophthora kernoviae and make available the first Nothophytophthora sp. genome.</title>
        <authorList>
            <person name="Studholme D.J."/>
            <person name="Sanfuentes E."/>
            <person name="Panda P."/>
            <person name="Hill R."/>
            <person name="Sambles C."/>
            <person name="Grant M."/>
            <person name="Williams N.M."/>
            <person name="Mcdougal R.L."/>
        </authorList>
    </citation>
    <scope>NUCLEOTIDE SEQUENCE [LARGE SCALE GENOMIC DNA]</scope>
    <source>
        <strain evidence="9">Chile2</strain>
        <strain evidence="10">Chile4</strain>
    </source>
</reference>
<evidence type="ECO:0000256" key="3">
    <source>
        <dbReference type="ARBA" id="ARBA00023242"/>
    </source>
</evidence>
<dbReference type="SMART" id="SM00415">
    <property type="entry name" value="HSF"/>
    <property type="match status" value="1"/>
</dbReference>
<dbReference type="GO" id="GO:0003746">
    <property type="term" value="F:translation elongation factor activity"/>
    <property type="evidence" value="ECO:0007669"/>
    <property type="project" value="InterPro"/>
</dbReference>
<evidence type="ECO:0000256" key="1">
    <source>
        <dbReference type="ARBA" id="ARBA00004123"/>
    </source>
</evidence>